<dbReference type="SUPFAM" id="SSF103025">
    <property type="entry name" value="Folate-binding domain"/>
    <property type="match status" value="1"/>
</dbReference>
<accession>A0A2R8B870</accession>
<name>A0A2R8B870_9RHOB</name>
<dbReference type="OrthoDB" id="7350722at2"/>
<dbReference type="InterPro" id="IPR006222">
    <property type="entry name" value="GCVT_N"/>
</dbReference>
<evidence type="ECO:0000313" key="2">
    <source>
        <dbReference type="EMBL" id="SPH18778.1"/>
    </source>
</evidence>
<proteinExistence type="predicted"/>
<organism evidence="2 3">
    <name type="scientific">Albidovulum aquaemixtae</name>
    <dbReference type="NCBI Taxonomy" id="1542388"/>
    <lineage>
        <taxon>Bacteria</taxon>
        <taxon>Pseudomonadati</taxon>
        <taxon>Pseudomonadota</taxon>
        <taxon>Alphaproteobacteria</taxon>
        <taxon>Rhodobacterales</taxon>
        <taxon>Paracoccaceae</taxon>
        <taxon>Albidovulum</taxon>
    </lineage>
</organism>
<sequence>MPSLIEKSPCDDLLPVLDGGLKLSEAREARITSVTPFAGKDRGVATALKSLGLGWPKPGQAVTGQAGACLWTGRGQAFLVGPVPEGLDGIAALTDQSDAWARMELTGPHVAEVLARLVPLDLRAAVFPVGTVARSGLNHMMMILHRTGDDCFEIMVFRSMAATAVEEIRHAMAARAARTSVL</sequence>
<reference evidence="2 3" key="1">
    <citation type="submission" date="2018-03" db="EMBL/GenBank/DDBJ databases">
        <authorList>
            <person name="Keele B.F."/>
        </authorList>
    </citation>
    <scope>NUCLEOTIDE SEQUENCE [LARGE SCALE GENOMIC DNA]</scope>
    <source>
        <strain evidence="2 3">CECT 8626</strain>
    </source>
</reference>
<keyword evidence="3" id="KW-1185">Reference proteome</keyword>
<dbReference type="EMBL" id="OMOQ01000001">
    <property type="protein sequence ID" value="SPH18778.1"/>
    <property type="molecule type" value="Genomic_DNA"/>
</dbReference>
<gene>
    <name evidence="2" type="ORF">DEA8626_02322</name>
</gene>
<dbReference type="RefSeq" id="WP_108853158.1">
    <property type="nucleotide sequence ID" value="NZ_OMOQ01000001.1"/>
</dbReference>
<dbReference type="AlphaFoldDB" id="A0A2R8B870"/>
<evidence type="ECO:0000259" key="1">
    <source>
        <dbReference type="Pfam" id="PF01571"/>
    </source>
</evidence>
<feature type="domain" description="GCVT N-terminal" evidence="1">
    <location>
        <begin position="91"/>
        <end position="172"/>
    </location>
</feature>
<dbReference type="InterPro" id="IPR027266">
    <property type="entry name" value="TrmE/GcvT-like"/>
</dbReference>
<dbReference type="Gene3D" id="3.30.1360.120">
    <property type="entry name" value="Probable tRNA modification gtpase trme, domain 1"/>
    <property type="match status" value="1"/>
</dbReference>
<dbReference type="Proteomes" id="UP000244924">
    <property type="component" value="Unassembled WGS sequence"/>
</dbReference>
<evidence type="ECO:0000313" key="3">
    <source>
        <dbReference type="Proteomes" id="UP000244924"/>
    </source>
</evidence>
<dbReference type="Pfam" id="PF01571">
    <property type="entry name" value="GCV_T"/>
    <property type="match status" value="1"/>
</dbReference>
<protein>
    <recommendedName>
        <fullName evidence="1">GCVT N-terminal domain-containing protein</fullName>
    </recommendedName>
</protein>